<dbReference type="RefSeq" id="WP_239795978.1">
    <property type="nucleotide sequence ID" value="NZ_OU912926.1"/>
</dbReference>
<gene>
    <name evidence="2" type="ORF">NTG6680_0708</name>
</gene>
<sequence length="114" mass="12782">MPDLATIGSALSSIKIATDIVKFLRGSDLSLERAELKLKLADLLSSLADAKIELIEVQETLAGKDKKIAELEDAFHKKDSLVRQYDAYYTADENGKPTGVPYCLRCWENDHRQR</sequence>
<evidence type="ECO:0000313" key="3">
    <source>
        <dbReference type="Proteomes" id="UP000839052"/>
    </source>
</evidence>
<keyword evidence="3" id="KW-1185">Reference proteome</keyword>
<protein>
    <submittedName>
        <fullName evidence="2">Uncharacterized protein</fullName>
    </submittedName>
</protein>
<evidence type="ECO:0000313" key="2">
    <source>
        <dbReference type="EMBL" id="CAG9931961.1"/>
    </source>
</evidence>
<reference evidence="2 3" key="1">
    <citation type="submission" date="2021-10" db="EMBL/GenBank/DDBJ databases">
        <authorList>
            <person name="Koch H."/>
        </authorList>
    </citation>
    <scope>NUCLEOTIDE SEQUENCE [LARGE SCALE GENOMIC DNA]</scope>
    <source>
        <strain evidence="2">6680</strain>
    </source>
</reference>
<dbReference type="Proteomes" id="UP000839052">
    <property type="component" value="Chromosome"/>
</dbReference>
<keyword evidence="1" id="KW-0175">Coiled coil</keyword>
<feature type="coiled-coil region" evidence="1">
    <location>
        <begin position="33"/>
        <end position="74"/>
    </location>
</feature>
<evidence type="ECO:0000256" key="1">
    <source>
        <dbReference type="SAM" id="Coils"/>
    </source>
</evidence>
<proteinExistence type="predicted"/>
<accession>A0ABM8YWT8</accession>
<organism evidence="2 3">
    <name type="scientific">Candidatus Nitrotoga arctica</name>
    <dbReference type="NCBI Taxonomy" id="453162"/>
    <lineage>
        <taxon>Bacteria</taxon>
        <taxon>Pseudomonadati</taxon>
        <taxon>Pseudomonadota</taxon>
        <taxon>Betaproteobacteria</taxon>
        <taxon>Nitrosomonadales</taxon>
        <taxon>Gallionellaceae</taxon>
        <taxon>Candidatus Nitrotoga</taxon>
    </lineage>
</organism>
<dbReference type="EMBL" id="OU912926">
    <property type="protein sequence ID" value="CAG9931961.1"/>
    <property type="molecule type" value="Genomic_DNA"/>
</dbReference>
<name>A0ABM8YWT8_9PROT</name>